<keyword evidence="1" id="KW-1133">Transmembrane helix</keyword>
<feature type="transmembrane region" description="Helical" evidence="1">
    <location>
        <begin position="21"/>
        <end position="39"/>
    </location>
</feature>
<evidence type="ECO:0000313" key="3">
    <source>
        <dbReference type="Proteomes" id="UP000076858"/>
    </source>
</evidence>
<name>A0A164G3R8_9CRUS</name>
<reference evidence="2 3" key="1">
    <citation type="submission" date="2016-03" db="EMBL/GenBank/DDBJ databases">
        <title>EvidentialGene: Evidence-directed Construction of Genes on Genomes.</title>
        <authorList>
            <person name="Gilbert D.G."/>
            <person name="Choi J.-H."/>
            <person name="Mockaitis K."/>
            <person name="Colbourne J."/>
            <person name="Pfrender M."/>
        </authorList>
    </citation>
    <scope>NUCLEOTIDE SEQUENCE [LARGE SCALE GENOMIC DNA]</scope>
    <source>
        <strain evidence="2 3">Xinb3</strain>
        <tissue evidence="2">Complete organism</tissue>
    </source>
</reference>
<dbReference type="AlphaFoldDB" id="A0A164G3R8"/>
<keyword evidence="1" id="KW-0812">Transmembrane</keyword>
<evidence type="ECO:0000313" key="2">
    <source>
        <dbReference type="EMBL" id="KZR98491.1"/>
    </source>
</evidence>
<gene>
    <name evidence="2" type="ORF">APZ42_006070</name>
</gene>
<feature type="non-terminal residue" evidence="2">
    <location>
        <position position="1"/>
    </location>
</feature>
<sequence>WTGEIVNRRKKPNPNSTLMAFKGYLFIPTTLLGFLHSVLKSYNND</sequence>
<evidence type="ECO:0000256" key="1">
    <source>
        <dbReference type="SAM" id="Phobius"/>
    </source>
</evidence>
<accession>A0A164G3R8</accession>
<dbReference type="EMBL" id="LRGB01016858">
    <property type="protein sequence ID" value="KZR98491.1"/>
    <property type="molecule type" value="Genomic_DNA"/>
</dbReference>
<proteinExistence type="predicted"/>
<dbReference type="Proteomes" id="UP000076858">
    <property type="component" value="Unassembled WGS sequence"/>
</dbReference>
<protein>
    <submittedName>
        <fullName evidence="2">Uncharacterized protein</fullName>
    </submittedName>
</protein>
<keyword evidence="1" id="KW-0472">Membrane</keyword>
<organism evidence="2 3">
    <name type="scientific">Daphnia magna</name>
    <dbReference type="NCBI Taxonomy" id="35525"/>
    <lineage>
        <taxon>Eukaryota</taxon>
        <taxon>Metazoa</taxon>
        <taxon>Ecdysozoa</taxon>
        <taxon>Arthropoda</taxon>
        <taxon>Crustacea</taxon>
        <taxon>Branchiopoda</taxon>
        <taxon>Diplostraca</taxon>
        <taxon>Cladocera</taxon>
        <taxon>Anomopoda</taxon>
        <taxon>Daphniidae</taxon>
        <taxon>Daphnia</taxon>
    </lineage>
</organism>
<keyword evidence="3" id="KW-1185">Reference proteome</keyword>
<comment type="caution">
    <text evidence="2">The sequence shown here is derived from an EMBL/GenBank/DDBJ whole genome shotgun (WGS) entry which is preliminary data.</text>
</comment>